<reference evidence="2 3" key="1">
    <citation type="submission" date="2019-03" db="EMBL/GenBank/DDBJ databases">
        <title>First draft genome of Liparis tanakae, snailfish: a comprehensive survey of snailfish specific genes.</title>
        <authorList>
            <person name="Kim W."/>
            <person name="Song I."/>
            <person name="Jeong J.-H."/>
            <person name="Kim D."/>
            <person name="Kim S."/>
            <person name="Ryu S."/>
            <person name="Song J.Y."/>
            <person name="Lee S.K."/>
        </authorList>
    </citation>
    <scope>NUCLEOTIDE SEQUENCE [LARGE SCALE GENOMIC DNA]</scope>
    <source>
        <tissue evidence="2">Muscle</tissue>
    </source>
</reference>
<organism evidence="2 3">
    <name type="scientific">Liparis tanakae</name>
    <name type="common">Tanaka's snailfish</name>
    <dbReference type="NCBI Taxonomy" id="230148"/>
    <lineage>
        <taxon>Eukaryota</taxon>
        <taxon>Metazoa</taxon>
        <taxon>Chordata</taxon>
        <taxon>Craniata</taxon>
        <taxon>Vertebrata</taxon>
        <taxon>Euteleostomi</taxon>
        <taxon>Actinopterygii</taxon>
        <taxon>Neopterygii</taxon>
        <taxon>Teleostei</taxon>
        <taxon>Neoteleostei</taxon>
        <taxon>Acanthomorphata</taxon>
        <taxon>Eupercaria</taxon>
        <taxon>Perciformes</taxon>
        <taxon>Cottioidei</taxon>
        <taxon>Cottales</taxon>
        <taxon>Liparidae</taxon>
        <taxon>Liparis</taxon>
    </lineage>
</organism>
<gene>
    <name evidence="2" type="ORF">EYF80_049029</name>
</gene>
<keyword evidence="3" id="KW-1185">Reference proteome</keyword>
<protein>
    <submittedName>
        <fullName evidence="2">Uncharacterized protein</fullName>
    </submittedName>
</protein>
<dbReference type="AlphaFoldDB" id="A0A4Z2FHX3"/>
<feature type="region of interest" description="Disordered" evidence="1">
    <location>
        <begin position="111"/>
        <end position="131"/>
    </location>
</feature>
<evidence type="ECO:0000313" key="2">
    <source>
        <dbReference type="EMBL" id="TNN40816.1"/>
    </source>
</evidence>
<comment type="caution">
    <text evidence="2">The sequence shown here is derived from an EMBL/GenBank/DDBJ whole genome shotgun (WGS) entry which is preliminary data.</text>
</comment>
<accession>A0A4Z2FHX3</accession>
<dbReference type="EMBL" id="SRLO01001158">
    <property type="protein sequence ID" value="TNN40816.1"/>
    <property type="molecule type" value="Genomic_DNA"/>
</dbReference>
<proteinExistence type="predicted"/>
<evidence type="ECO:0000256" key="1">
    <source>
        <dbReference type="SAM" id="MobiDB-lite"/>
    </source>
</evidence>
<dbReference type="Proteomes" id="UP000314294">
    <property type="component" value="Unassembled WGS sequence"/>
</dbReference>
<evidence type="ECO:0000313" key="3">
    <source>
        <dbReference type="Proteomes" id="UP000314294"/>
    </source>
</evidence>
<sequence length="131" mass="14272">MSQVKLLPPQRVSNVGLQNESGREGTVLTSSDAERRHCTAACFFISSRLRSFYLEVEKAHLVLQVIVVAVVQEKAEDVAGVNHGIDPALLKLLAKPALHWAQRLEQGHLRGRQGAHGGVGAREGFRRSGTV</sequence>
<name>A0A4Z2FHX3_9TELE</name>